<protein>
    <submittedName>
        <fullName evidence="1">Uncharacterized protein</fullName>
    </submittedName>
</protein>
<dbReference type="Proteomes" id="UP001501752">
    <property type="component" value="Unassembled WGS sequence"/>
</dbReference>
<reference evidence="2" key="1">
    <citation type="journal article" date="2019" name="Int. J. Syst. Evol. Microbiol.">
        <title>The Global Catalogue of Microorganisms (GCM) 10K type strain sequencing project: providing services to taxonomists for standard genome sequencing and annotation.</title>
        <authorList>
            <consortium name="The Broad Institute Genomics Platform"/>
            <consortium name="The Broad Institute Genome Sequencing Center for Infectious Disease"/>
            <person name="Wu L."/>
            <person name="Ma J."/>
        </authorList>
    </citation>
    <scope>NUCLEOTIDE SEQUENCE [LARGE SCALE GENOMIC DNA]</scope>
    <source>
        <strain evidence="2">JCM 13006</strain>
    </source>
</reference>
<dbReference type="RefSeq" id="WP_345697631.1">
    <property type="nucleotide sequence ID" value="NZ_BAABIS010000001.1"/>
</dbReference>
<gene>
    <name evidence="1" type="ORF">GCM10023235_33460</name>
</gene>
<sequence>MSHELNAMIATADLLRVVAAEVPAARVVDLAQGLALIPMTDRLHDALQQPDSGPDLGFKRFPGGNTLRFAAWSKSAPIAYLEAVLPDGPQRAAVWHDGRLVLTPDGPSPDAADRALRLLGTDRAAHPDESTALALAALAAHARAAHDGPEQQDATG</sequence>
<evidence type="ECO:0000313" key="2">
    <source>
        <dbReference type="Proteomes" id="UP001501752"/>
    </source>
</evidence>
<evidence type="ECO:0000313" key="1">
    <source>
        <dbReference type="EMBL" id="GAA4853474.1"/>
    </source>
</evidence>
<comment type="caution">
    <text evidence="1">The sequence shown here is derived from an EMBL/GenBank/DDBJ whole genome shotgun (WGS) entry which is preliminary data.</text>
</comment>
<dbReference type="EMBL" id="BAABIS010000001">
    <property type="protein sequence ID" value="GAA4853474.1"/>
    <property type="molecule type" value="Genomic_DNA"/>
</dbReference>
<organism evidence="1 2">
    <name type="scientific">Kitasatospora terrestris</name>
    <dbReference type="NCBI Taxonomy" id="258051"/>
    <lineage>
        <taxon>Bacteria</taxon>
        <taxon>Bacillati</taxon>
        <taxon>Actinomycetota</taxon>
        <taxon>Actinomycetes</taxon>
        <taxon>Kitasatosporales</taxon>
        <taxon>Streptomycetaceae</taxon>
        <taxon>Kitasatospora</taxon>
    </lineage>
</organism>
<accession>A0ABP9DTH8</accession>
<proteinExistence type="predicted"/>
<keyword evidence="2" id="KW-1185">Reference proteome</keyword>
<name>A0ABP9DTH8_9ACTN</name>